<dbReference type="PIRSF" id="PIRSF009998">
    <property type="entry name" value="DLC7"/>
    <property type="match status" value="1"/>
</dbReference>
<protein>
    <recommendedName>
        <fullName evidence="10">Dynein light chain roadblock</fullName>
    </recommendedName>
</protein>
<comment type="function">
    <text evidence="9">Acts as one of several non-catalytic accessory components of the cytoplasmic dynein 1 complex that are thought to be involved in linking dynein to cargos and to adapter proteins that regulate dynein function. Cytoplasmic dynein 1 acts as a motor for the intracellular retrograde motility of vesicles and organelles along microtubules.</text>
</comment>
<dbReference type="InterPro" id="IPR016561">
    <property type="entry name" value="DYNLRB1/2"/>
</dbReference>
<comment type="caution">
    <text evidence="12">The sequence shown here is derived from an EMBL/GenBank/DDBJ whole genome shotgun (WGS) entry which is preliminary data.</text>
</comment>
<evidence type="ECO:0000256" key="9">
    <source>
        <dbReference type="ARBA" id="ARBA00025362"/>
    </source>
</evidence>
<keyword evidence="4 10" id="KW-0963">Cytoplasm</keyword>
<dbReference type="Pfam" id="PF03259">
    <property type="entry name" value="Robl_LC7"/>
    <property type="match status" value="1"/>
</dbReference>
<keyword evidence="6 10" id="KW-0243">Dynein</keyword>
<dbReference type="PANTHER" id="PTHR10779">
    <property type="entry name" value="DYNEIN LIGHT CHAIN ROADBLOCK"/>
    <property type="match status" value="1"/>
</dbReference>
<dbReference type="Proteomes" id="UP001159405">
    <property type="component" value="Unassembled WGS sequence"/>
</dbReference>
<evidence type="ECO:0000256" key="4">
    <source>
        <dbReference type="ARBA" id="ARBA00022490"/>
    </source>
</evidence>
<dbReference type="SUPFAM" id="SSF103196">
    <property type="entry name" value="Roadblock/LC7 domain"/>
    <property type="match status" value="1"/>
</dbReference>
<evidence type="ECO:0000256" key="8">
    <source>
        <dbReference type="ARBA" id="ARBA00023212"/>
    </source>
</evidence>
<keyword evidence="7 10" id="KW-0505">Motor protein</keyword>
<gene>
    <name evidence="12" type="ORF">PLOB_00041972</name>
</gene>
<dbReference type="Gene3D" id="3.30.450.30">
    <property type="entry name" value="Dynein light chain 2a, cytoplasmic"/>
    <property type="match status" value="1"/>
</dbReference>
<comment type="subcellular location">
    <subcellularLocation>
        <location evidence="1 10">Cytoplasm</location>
        <location evidence="1 10">Cytoskeleton</location>
    </subcellularLocation>
</comment>
<keyword evidence="8 10" id="KW-0206">Cytoskeleton</keyword>
<keyword evidence="3 10" id="KW-0813">Transport</keyword>
<evidence type="ECO:0000313" key="13">
    <source>
        <dbReference type="Proteomes" id="UP001159405"/>
    </source>
</evidence>
<dbReference type="InterPro" id="IPR004942">
    <property type="entry name" value="Roadblock/LAMTOR2_dom"/>
</dbReference>
<keyword evidence="13" id="KW-1185">Reference proteome</keyword>
<evidence type="ECO:0000256" key="6">
    <source>
        <dbReference type="ARBA" id="ARBA00023017"/>
    </source>
</evidence>
<evidence type="ECO:0000256" key="5">
    <source>
        <dbReference type="ARBA" id="ARBA00022701"/>
    </source>
</evidence>
<evidence type="ECO:0000256" key="7">
    <source>
        <dbReference type="ARBA" id="ARBA00023175"/>
    </source>
</evidence>
<sequence length="112" mass="12572">MTNYRGQQVEDTLERIQSHKGVVGLVIVSEDGIPIRTTLDNSTTLQYVAMCNTLCGLARGVVRDTDPQNDLKILRVRTKKNEIIMAPEGGRYLIVIQTGDQPQQQTFKDLLE</sequence>
<dbReference type="SMART" id="SM00960">
    <property type="entry name" value="Robl_LC7"/>
    <property type="match status" value="1"/>
</dbReference>
<evidence type="ECO:0000256" key="3">
    <source>
        <dbReference type="ARBA" id="ARBA00022448"/>
    </source>
</evidence>
<feature type="domain" description="Roadblock/LAMTOR2" evidence="11">
    <location>
        <begin position="9"/>
        <end position="97"/>
    </location>
</feature>
<dbReference type="EMBL" id="CALNXK010000067">
    <property type="protein sequence ID" value="CAH3141788.1"/>
    <property type="molecule type" value="Genomic_DNA"/>
</dbReference>
<comment type="similarity">
    <text evidence="2 10">Belongs to the GAMAD family.</text>
</comment>
<evidence type="ECO:0000313" key="12">
    <source>
        <dbReference type="EMBL" id="CAH3141788.1"/>
    </source>
</evidence>
<keyword evidence="5 10" id="KW-0493">Microtubule</keyword>
<proteinExistence type="inferred from homology"/>
<evidence type="ECO:0000256" key="10">
    <source>
        <dbReference type="PIRNR" id="PIRNR009998"/>
    </source>
</evidence>
<evidence type="ECO:0000259" key="11">
    <source>
        <dbReference type="SMART" id="SM00960"/>
    </source>
</evidence>
<organism evidence="12 13">
    <name type="scientific">Porites lobata</name>
    <dbReference type="NCBI Taxonomy" id="104759"/>
    <lineage>
        <taxon>Eukaryota</taxon>
        <taxon>Metazoa</taxon>
        <taxon>Cnidaria</taxon>
        <taxon>Anthozoa</taxon>
        <taxon>Hexacorallia</taxon>
        <taxon>Scleractinia</taxon>
        <taxon>Fungiina</taxon>
        <taxon>Poritidae</taxon>
        <taxon>Porites</taxon>
    </lineage>
</organism>
<name>A0ABN8PDQ0_9CNID</name>
<accession>A0ABN8PDQ0</accession>
<evidence type="ECO:0000256" key="2">
    <source>
        <dbReference type="ARBA" id="ARBA00007191"/>
    </source>
</evidence>
<reference evidence="12 13" key="1">
    <citation type="submission" date="2022-05" db="EMBL/GenBank/DDBJ databases">
        <authorList>
            <consortium name="Genoscope - CEA"/>
            <person name="William W."/>
        </authorList>
    </citation>
    <scope>NUCLEOTIDE SEQUENCE [LARGE SCALE GENOMIC DNA]</scope>
</reference>
<evidence type="ECO:0000256" key="1">
    <source>
        <dbReference type="ARBA" id="ARBA00004245"/>
    </source>
</evidence>